<organism evidence="8">
    <name type="scientific">Schizophyllum commune (strain H4-8 / FGSC 9210)</name>
    <name type="common">Split gill fungus</name>
    <dbReference type="NCBI Taxonomy" id="578458"/>
    <lineage>
        <taxon>Eukaryota</taxon>
        <taxon>Fungi</taxon>
        <taxon>Dikarya</taxon>
        <taxon>Basidiomycota</taxon>
        <taxon>Agaricomycotina</taxon>
        <taxon>Agaricomycetes</taxon>
        <taxon>Agaricomycetidae</taxon>
        <taxon>Agaricales</taxon>
        <taxon>Schizophyllaceae</taxon>
        <taxon>Schizophyllum</taxon>
    </lineage>
</organism>
<evidence type="ECO:0000313" key="8">
    <source>
        <dbReference type="Proteomes" id="UP000007431"/>
    </source>
</evidence>
<evidence type="ECO:0000256" key="6">
    <source>
        <dbReference type="SAM" id="Phobius"/>
    </source>
</evidence>
<evidence type="ECO:0000256" key="3">
    <source>
        <dbReference type="ARBA" id="ARBA00022989"/>
    </source>
</evidence>
<dbReference type="InterPro" id="IPR051617">
    <property type="entry name" value="UNC-93-like_regulator"/>
</dbReference>
<protein>
    <recommendedName>
        <fullName evidence="9">Major facilitator superfamily (MFS) profile domain-containing protein</fullName>
    </recommendedName>
</protein>
<dbReference type="eggNOG" id="KOG3098">
    <property type="taxonomic scope" value="Eukaryota"/>
</dbReference>
<dbReference type="GO" id="GO:0016020">
    <property type="term" value="C:membrane"/>
    <property type="evidence" value="ECO:0007669"/>
    <property type="project" value="UniProtKB-SubCell"/>
</dbReference>
<feature type="compositionally biased region" description="Polar residues" evidence="5">
    <location>
        <begin position="455"/>
        <end position="464"/>
    </location>
</feature>
<dbReference type="EMBL" id="GL377310">
    <property type="protein sequence ID" value="EFI93980.1"/>
    <property type="molecule type" value="Genomic_DNA"/>
</dbReference>
<feature type="transmembrane region" description="Helical" evidence="6">
    <location>
        <begin position="29"/>
        <end position="49"/>
    </location>
</feature>
<dbReference type="GO" id="GO:0022857">
    <property type="term" value="F:transmembrane transporter activity"/>
    <property type="evidence" value="ECO:0007669"/>
    <property type="project" value="InterPro"/>
</dbReference>
<feature type="transmembrane region" description="Helical" evidence="6">
    <location>
        <begin position="358"/>
        <end position="382"/>
    </location>
</feature>
<keyword evidence="3 6" id="KW-1133">Transmembrane helix</keyword>
<evidence type="ECO:0008006" key="9">
    <source>
        <dbReference type="Google" id="ProtNLM"/>
    </source>
</evidence>
<dbReference type="OMA" id="YTYQAND"/>
<proteinExistence type="predicted"/>
<dbReference type="HOGENOM" id="CLU_030884_1_2_1"/>
<feature type="transmembrane region" description="Helical" evidence="6">
    <location>
        <begin position="93"/>
        <end position="113"/>
    </location>
</feature>
<feature type="transmembrane region" description="Helical" evidence="6">
    <location>
        <begin position="318"/>
        <end position="338"/>
    </location>
</feature>
<comment type="subcellular location">
    <subcellularLocation>
        <location evidence="1">Membrane</location>
        <topology evidence="1">Multi-pass membrane protein</topology>
    </subcellularLocation>
</comment>
<dbReference type="Pfam" id="PF07690">
    <property type="entry name" value="MFS_1"/>
    <property type="match status" value="1"/>
</dbReference>
<evidence type="ECO:0000256" key="2">
    <source>
        <dbReference type="ARBA" id="ARBA00022692"/>
    </source>
</evidence>
<dbReference type="InParanoid" id="D8QDF3"/>
<name>D8QDF3_SCHCM</name>
<dbReference type="SUPFAM" id="SSF103473">
    <property type="entry name" value="MFS general substrate transporter"/>
    <property type="match status" value="1"/>
</dbReference>
<accession>D8QDF3</accession>
<dbReference type="PANTHER" id="PTHR23294">
    <property type="entry name" value="ET TRANSLATION PRODUCT-RELATED"/>
    <property type="match status" value="1"/>
</dbReference>
<evidence type="ECO:0000256" key="1">
    <source>
        <dbReference type="ARBA" id="ARBA00004141"/>
    </source>
</evidence>
<keyword evidence="2 6" id="KW-0812">Transmembrane</keyword>
<sequence length="493" mass="54300">MAPKTEADGARPDADWYWRGIRLRNYRSPMVQVALVGFIAFMTVGMSSALGGAGGGGLLNTKQSTNANVAVYSTFAALAFFSGTIYNRVGIRVCLAFGGFGYALLSAAYMATAHLEDKATPFIVVAGCVEGLSAAMLWTAQGAVTMSYPTEDQKGRAFSTFWTIFQMGGVIGSIIPIAANWNSSAGTLNDGTYIAFIVIMLTGSFVLPFFLLPSDKVVRSDGTRVVLPEMPTWKSEIVGLVSVLFEDKWIITLFPFFIASNWFYTYQKNDFNVPNFTLRTRSFNGLFSNLFNMVGVWAMGSALDYRPDKFSRKLRARIGIIALLTVTLAIWGGGWAMVKDFKRGDHPVPLIDVTESKRYAPYVIMYIFWAMYDGIFQAYAYWLMGSLSNNSRRLSHYAGWYKSLQSAGAAIVWRLDGLEVSYKSMYLSTWMIMVFAVITAFYVAFSRVQEHCNDEPQTAATPSEGSDIEAASTTSKGEGKGMEVEVSTLPAKS</sequence>
<feature type="transmembrane region" description="Helical" evidence="6">
    <location>
        <begin position="69"/>
        <end position="86"/>
    </location>
</feature>
<dbReference type="InterPro" id="IPR011701">
    <property type="entry name" value="MFS"/>
</dbReference>
<feature type="transmembrane region" description="Helical" evidence="6">
    <location>
        <begin position="193"/>
        <end position="212"/>
    </location>
</feature>
<evidence type="ECO:0000313" key="7">
    <source>
        <dbReference type="EMBL" id="EFI93980.1"/>
    </source>
</evidence>
<dbReference type="PANTHER" id="PTHR23294:SF59">
    <property type="entry name" value="UNC93-LIKE PROTEIN C922.05C"/>
    <property type="match status" value="1"/>
</dbReference>
<evidence type="ECO:0000256" key="5">
    <source>
        <dbReference type="SAM" id="MobiDB-lite"/>
    </source>
</evidence>
<keyword evidence="8" id="KW-1185">Reference proteome</keyword>
<feature type="transmembrane region" description="Helical" evidence="6">
    <location>
        <begin position="286"/>
        <end position="306"/>
    </location>
</feature>
<reference evidence="7 8" key="1">
    <citation type="journal article" date="2010" name="Nat. Biotechnol.">
        <title>Genome sequence of the model mushroom Schizophyllum commune.</title>
        <authorList>
            <person name="Ohm R.A."/>
            <person name="de Jong J.F."/>
            <person name="Lugones L.G."/>
            <person name="Aerts A."/>
            <person name="Kothe E."/>
            <person name="Stajich J.E."/>
            <person name="de Vries R.P."/>
            <person name="Record E."/>
            <person name="Levasseur A."/>
            <person name="Baker S.E."/>
            <person name="Bartholomew K.A."/>
            <person name="Coutinho P.M."/>
            <person name="Erdmann S."/>
            <person name="Fowler T.J."/>
            <person name="Gathman A.C."/>
            <person name="Lombard V."/>
            <person name="Henrissat B."/>
            <person name="Knabe N."/>
            <person name="Kuees U."/>
            <person name="Lilly W.W."/>
            <person name="Lindquist E."/>
            <person name="Lucas S."/>
            <person name="Magnuson J.K."/>
            <person name="Piumi F."/>
            <person name="Raudaskoski M."/>
            <person name="Salamov A."/>
            <person name="Schmutz J."/>
            <person name="Schwarze F.W.M.R."/>
            <person name="vanKuyk P.A."/>
            <person name="Horton J.S."/>
            <person name="Grigoriev I.V."/>
            <person name="Woesten H.A.B."/>
        </authorList>
    </citation>
    <scope>NUCLEOTIDE SEQUENCE [LARGE SCALE GENOMIC DNA]</scope>
    <source>
        <strain evidence="8">H4-8 / FGSC 9210</strain>
    </source>
</reference>
<dbReference type="Proteomes" id="UP000007431">
    <property type="component" value="Unassembled WGS sequence"/>
</dbReference>
<keyword evidence="4 6" id="KW-0472">Membrane</keyword>
<evidence type="ECO:0000256" key="4">
    <source>
        <dbReference type="ARBA" id="ARBA00023136"/>
    </source>
</evidence>
<dbReference type="AlphaFoldDB" id="D8QDF3"/>
<feature type="transmembrane region" description="Helical" evidence="6">
    <location>
        <begin position="161"/>
        <end position="181"/>
    </location>
</feature>
<feature type="transmembrane region" description="Helical" evidence="6">
    <location>
        <begin position="425"/>
        <end position="445"/>
    </location>
</feature>
<dbReference type="Gene3D" id="1.20.1250.20">
    <property type="entry name" value="MFS general substrate transporter like domains"/>
    <property type="match status" value="1"/>
</dbReference>
<gene>
    <name evidence="7" type="ORF">SCHCODRAFT_258165</name>
</gene>
<feature type="transmembrane region" description="Helical" evidence="6">
    <location>
        <begin position="119"/>
        <end position="140"/>
    </location>
</feature>
<dbReference type="VEuPathDB" id="FungiDB:SCHCODRAFT_0258165"/>
<dbReference type="InterPro" id="IPR036259">
    <property type="entry name" value="MFS_trans_sf"/>
</dbReference>
<feature type="region of interest" description="Disordered" evidence="5">
    <location>
        <begin position="455"/>
        <end position="493"/>
    </location>
</feature>